<protein>
    <submittedName>
        <fullName evidence="3">Plant expansin</fullName>
    </submittedName>
</protein>
<evidence type="ECO:0000313" key="3">
    <source>
        <dbReference type="EMBL" id="EIW78838.1"/>
    </source>
</evidence>
<evidence type="ECO:0000256" key="2">
    <source>
        <dbReference type="SAM" id="SignalP"/>
    </source>
</evidence>
<dbReference type="KEGG" id="cput:CONPUDRAFT_106848"/>
<dbReference type="PANTHER" id="PTHR31836:SF28">
    <property type="entry name" value="SRCR DOMAIN-CONTAINING PROTEIN-RELATED"/>
    <property type="match status" value="1"/>
</dbReference>
<dbReference type="SUPFAM" id="SSF50685">
    <property type="entry name" value="Barwin-like endoglucanases"/>
    <property type="match status" value="1"/>
</dbReference>
<dbReference type="InterPro" id="IPR051477">
    <property type="entry name" value="Expansin_CellWall"/>
</dbReference>
<dbReference type="OrthoDB" id="623670at2759"/>
<reference evidence="4" key="1">
    <citation type="journal article" date="2012" name="Science">
        <title>The Paleozoic origin of enzymatic lignin decomposition reconstructed from 31 fungal genomes.</title>
        <authorList>
            <person name="Floudas D."/>
            <person name="Binder M."/>
            <person name="Riley R."/>
            <person name="Barry K."/>
            <person name="Blanchette R.A."/>
            <person name="Henrissat B."/>
            <person name="Martinez A.T."/>
            <person name="Otillar R."/>
            <person name="Spatafora J.W."/>
            <person name="Yadav J.S."/>
            <person name="Aerts A."/>
            <person name="Benoit I."/>
            <person name="Boyd A."/>
            <person name="Carlson A."/>
            <person name="Copeland A."/>
            <person name="Coutinho P.M."/>
            <person name="de Vries R.P."/>
            <person name="Ferreira P."/>
            <person name="Findley K."/>
            <person name="Foster B."/>
            <person name="Gaskell J."/>
            <person name="Glotzer D."/>
            <person name="Gorecki P."/>
            <person name="Heitman J."/>
            <person name="Hesse C."/>
            <person name="Hori C."/>
            <person name="Igarashi K."/>
            <person name="Jurgens J.A."/>
            <person name="Kallen N."/>
            <person name="Kersten P."/>
            <person name="Kohler A."/>
            <person name="Kuees U."/>
            <person name="Kumar T.K.A."/>
            <person name="Kuo A."/>
            <person name="LaButti K."/>
            <person name="Larrondo L.F."/>
            <person name="Lindquist E."/>
            <person name="Ling A."/>
            <person name="Lombard V."/>
            <person name="Lucas S."/>
            <person name="Lundell T."/>
            <person name="Martin R."/>
            <person name="McLaughlin D.J."/>
            <person name="Morgenstern I."/>
            <person name="Morin E."/>
            <person name="Murat C."/>
            <person name="Nagy L.G."/>
            <person name="Nolan M."/>
            <person name="Ohm R.A."/>
            <person name="Patyshakuliyeva A."/>
            <person name="Rokas A."/>
            <person name="Ruiz-Duenas F.J."/>
            <person name="Sabat G."/>
            <person name="Salamov A."/>
            <person name="Samejima M."/>
            <person name="Schmutz J."/>
            <person name="Slot J.C."/>
            <person name="St John F."/>
            <person name="Stenlid J."/>
            <person name="Sun H."/>
            <person name="Sun S."/>
            <person name="Syed K."/>
            <person name="Tsang A."/>
            <person name="Wiebenga A."/>
            <person name="Young D."/>
            <person name="Pisabarro A."/>
            <person name="Eastwood D.C."/>
            <person name="Martin F."/>
            <person name="Cullen D."/>
            <person name="Grigoriev I.V."/>
            <person name="Hibbett D.S."/>
        </authorList>
    </citation>
    <scope>NUCLEOTIDE SEQUENCE [LARGE SCALE GENOMIC DNA]</scope>
    <source>
        <strain evidence="4">RWD-64-598 SS2</strain>
    </source>
</reference>
<dbReference type="EMBL" id="JH711581">
    <property type="protein sequence ID" value="EIW78838.1"/>
    <property type="molecule type" value="Genomic_DNA"/>
</dbReference>
<feature type="chain" id="PRO_5024367087" evidence="2">
    <location>
        <begin position="24"/>
        <end position="146"/>
    </location>
</feature>
<proteinExistence type="predicted"/>
<comment type="caution">
    <text evidence="3">The sequence shown here is derived from an EMBL/GenBank/DDBJ whole genome shotgun (WGS) entry which is preliminary data.</text>
</comment>
<dbReference type="Gene3D" id="2.40.40.10">
    <property type="entry name" value="RlpA-like domain"/>
    <property type="match status" value="1"/>
</dbReference>
<dbReference type="AlphaFoldDB" id="A0A5M3MHX6"/>
<evidence type="ECO:0000313" key="4">
    <source>
        <dbReference type="Proteomes" id="UP000053558"/>
    </source>
</evidence>
<organism evidence="3 4">
    <name type="scientific">Coniophora puteana (strain RWD-64-598)</name>
    <name type="common">Brown rot fungus</name>
    <dbReference type="NCBI Taxonomy" id="741705"/>
    <lineage>
        <taxon>Eukaryota</taxon>
        <taxon>Fungi</taxon>
        <taxon>Dikarya</taxon>
        <taxon>Basidiomycota</taxon>
        <taxon>Agaricomycotina</taxon>
        <taxon>Agaricomycetes</taxon>
        <taxon>Agaricomycetidae</taxon>
        <taxon>Boletales</taxon>
        <taxon>Coniophorineae</taxon>
        <taxon>Coniophoraceae</taxon>
        <taxon>Coniophora</taxon>
    </lineage>
</organism>
<dbReference type="InterPro" id="IPR036908">
    <property type="entry name" value="RlpA-like_sf"/>
</dbReference>
<sequence length="146" mass="15783">MRTTYVTTVFALFFAALFGVVSAAHTGPRGAGHKDVIRRSRQTEVAKRDSMRFTYYVVGLGACGGFSNPGQFVVALNAPEFDQGKSSGNDPCWKMVTIWYGGKSTQAQVVDRCAGCPEGGLDFSIGLFSFFSTLGAGVLYGNWYYS</sequence>
<dbReference type="CDD" id="cd22191">
    <property type="entry name" value="DPBB_RlpA_EXP_N-like"/>
    <property type="match status" value="1"/>
</dbReference>
<feature type="signal peptide" evidence="2">
    <location>
        <begin position="1"/>
        <end position="23"/>
    </location>
</feature>
<gene>
    <name evidence="3" type="ORF">CONPUDRAFT_106848</name>
</gene>
<dbReference type="PANTHER" id="PTHR31836">
    <property type="match status" value="1"/>
</dbReference>
<keyword evidence="1 2" id="KW-0732">Signal</keyword>
<dbReference type="Proteomes" id="UP000053558">
    <property type="component" value="Unassembled WGS sequence"/>
</dbReference>
<dbReference type="RefSeq" id="XP_007770610.1">
    <property type="nucleotide sequence ID" value="XM_007772420.1"/>
</dbReference>
<name>A0A5M3MHX6_CONPW</name>
<accession>A0A5M3MHX6</accession>
<evidence type="ECO:0000256" key="1">
    <source>
        <dbReference type="ARBA" id="ARBA00022729"/>
    </source>
</evidence>
<dbReference type="GeneID" id="19198613"/>
<keyword evidence="4" id="KW-1185">Reference proteome</keyword>